<dbReference type="PANTHER" id="PTHR30151:SF0">
    <property type="entry name" value="ABC TRANSPORTER PERMEASE PROTEIN MJ0413-RELATED"/>
    <property type="match status" value="1"/>
</dbReference>
<keyword evidence="6 7" id="KW-0472">Membrane</keyword>
<sequence>MAERSVIVRTAHYIWGGWGAISVLLVALAAWEWAAGFQSELILPSPLDVMAHLSQLLADPEAWRTIGITARRALLGFGLAWVVGGGLGLLAGRTITGAVISRPLISVLLGTPPIAWLVLALLWLGSGDGSPVFTVFIACLPVLFLQCMQGSRTLSLQYHDLAHNFELNARQRWVEINLPHILSYVLPATITALGVAWKVVVMAELLASDEGVGAMLAVSRSWLDTTGALAWILTTVGLLLLTEYLFLEPIKRHIERWQVRE</sequence>
<dbReference type="SUPFAM" id="SSF161098">
    <property type="entry name" value="MetI-like"/>
    <property type="match status" value="1"/>
</dbReference>
<gene>
    <name evidence="9" type="ORF">GCM10007392_37330</name>
</gene>
<comment type="similarity">
    <text evidence="7">Belongs to the binding-protein-dependent transport system permease family.</text>
</comment>
<evidence type="ECO:0000256" key="1">
    <source>
        <dbReference type="ARBA" id="ARBA00004651"/>
    </source>
</evidence>
<comment type="caution">
    <text evidence="9">The sequence shown here is derived from an EMBL/GenBank/DDBJ whole genome shotgun (WGS) entry which is preliminary data.</text>
</comment>
<feature type="transmembrane region" description="Helical" evidence="7">
    <location>
        <begin position="73"/>
        <end position="92"/>
    </location>
</feature>
<feature type="domain" description="ABC transmembrane type-1" evidence="8">
    <location>
        <begin position="66"/>
        <end position="251"/>
    </location>
</feature>
<accession>A0A918NFB0</accession>
<comment type="subcellular location">
    <subcellularLocation>
        <location evidence="1 7">Cell membrane</location>
        <topology evidence="1 7">Multi-pass membrane protein</topology>
    </subcellularLocation>
</comment>
<dbReference type="GO" id="GO:0055085">
    <property type="term" value="P:transmembrane transport"/>
    <property type="evidence" value="ECO:0007669"/>
    <property type="project" value="InterPro"/>
</dbReference>
<keyword evidence="5 7" id="KW-1133">Transmembrane helix</keyword>
<keyword evidence="2 7" id="KW-0813">Transport</keyword>
<dbReference type="EMBL" id="BMXR01000010">
    <property type="protein sequence ID" value="GGX66212.1"/>
    <property type="molecule type" value="Genomic_DNA"/>
</dbReference>
<keyword evidence="3" id="KW-1003">Cell membrane</keyword>
<evidence type="ECO:0000259" key="8">
    <source>
        <dbReference type="PROSITE" id="PS50928"/>
    </source>
</evidence>
<dbReference type="Pfam" id="PF00528">
    <property type="entry name" value="BPD_transp_1"/>
    <property type="match status" value="1"/>
</dbReference>
<keyword evidence="4 7" id="KW-0812">Transmembrane</keyword>
<feature type="transmembrane region" description="Helical" evidence="7">
    <location>
        <begin position="130"/>
        <end position="148"/>
    </location>
</feature>
<evidence type="ECO:0000313" key="10">
    <source>
        <dbReference type="Proteomes" id="UP000626148"/>
    </source>
</evidence>
<dbReference type="Gene3D" id="1.10.3720.10">
    <property type="entry name" value="MetI-like"/>
    <property type="match status" value="1"/>
</dbReference>
<evidence type="ECO:0000256" key="4">
    <source>
        <dbReference type="ARBA" id="ARBA00022692"/>
    </source>
</evidence>
<evidence type="ECO:0000256" key="5">
    <source>
        <dbReference type="ARBA" id="ARBA00022989"/>
    </source>
</evidence>
<dbReference type="GO" id="GO:0005886">
    <property type="term" value="C:plasma membrane"/>
    <property type="evidence" value="ECO:0007669"/>
    <property type="project" value="UniProtKB-SubCell"/>
</dbReference>
<feature type="transmembrane region" description="Helical" evidence="7">
    <location>
        <begin position="12"/>
        <end position="31"/>
    </location>
</feature>
<dbReference type="Proteomes" id="UP000626148">
    <property type="component" value="Unassembled WGS sequence"/>
</dbReference>
<dbReference type="RefSeq" id="WP_189611543.1">
    <property type="nucleotide sequence ID" value="NZ_BMXR01000010.1"/>
</dbReference>
<feature type="transmembrane region" description="Helical" evidence="7">
    <location>
        <begin position="181"/>
        <end position="208"/>
    </location>
</feature>
<evidence type="ECO:0000256" key="3">
    <source>
        <dbReference type="ARBA" id="ARBA00022475"/>
    </source>
</evidence>
<dbReference type="PANTHER" id="PTHR30151">
    <property type="entry name" value="ALKANE SULFONATE ABC TRANSPORTER-RELATED, MEMBRANE SUBUNIT"/>
    <property type="match status" value="1"/>
</dbReference>
<dbReference type="PROSITE" id="PS50928">
    <property type="entry name" value="ABC_TM1"/>
    <property type="match status" value="1"/>
</dbReference>
<evidence type="ECO:0000256" key="2">
    <source>
        <dbReference type="ARBA" id="ARBA00022448"/>
    </source>
</evidence>
<dbReference type="AlphaFoldDB" id="A0A918NFB0"/>
<dbReference type="InterPro" id="IPR000515">
    <property type="entry name" value="MetI-like"/>
</dbReference>
<keyword evidence="10" id="KW-1185">Reference proteome</keyword>
<feature type="transmembrane region" description="Helical" evidence="7">
    <location>
        <begin position="104"/>
        <end position="124"/>
    </location>
</feature>
<reference evidence="9" key="2">
    <citation type="submission" date="2020-09" db="EMBL/GenBank/DDBJ databases">
        <authorList>
            <person name="Sun Q."/>
            <person name="Kim S."/>
        </authorList>
    </citation>
    <scope>NUCLEOTIDE SEQUENCE</scope>
    <source>
        <strain evidence="9">KCTC 22169</strain>
    </source>
</reference>
<evidence type="ECO:0000256" key="6">
    <source>
        <dbReference type="ARBA" id="ARBA00023136"/>
    </source>
</evidence>
<evidence type="ECO:0000313" key="9">
    <source>
        <dbReference type="EMBL" id="GGX66212.1"/>
    </source>
</evidence>
<protein>
    <submittedName>
        <fullName evidence="9">ABC transporter permease</fullName>
    </submittedName>
</protein>
<feature type="transmembrane region" description="Helical" evidence="7">
    <location>
        <begin position="228"/>
        <end position="247"/>
    </location>
</feature>
<reference evidence="9" key="1">
    <citation type="journal article" date="2014" name="Int. J. Syst. Evol. Microbiol.">
        <title>Complete genome sequence of Corynebacterium casei LMG S-19264T (=DSM 44701T), isolated from a smear-ripened cheese.</title>
        <authorList>
            <consortium name="US DOE Joint Genome Institute (JGI-PGF)"/>
            <person name="Walter F."/>
            <person name="Albersmeier A."/>
            <person name="Kalinowski J."/>
            <person name="Ruckert C."/>
        </authorList>
    </citation>
    <scope>NUCLEOTIDE SEQUENCE</scope>
    <source>
        <strain evidence="9">KCTC 22169</strain>
    </source>
</reference>
<dbReference type="InterPro" id="IPR035906">
    <property type="entry name" value="MetI-like_sf"/>
</dbReference>
<name>A0A918NFB0_9GAMM</name>
<evidence type="ECO:0000256" key="7">
    <source>
        <dbReference type="RuleBase" id="RU363032"/>
    </source>
</evidence>
<proteinExistence type="inferred from homology"/>
<organism evidence="9 10">
    <name type="scientific">Saccharospirillum salsuginis</name>
    <dbReference type="NCBI Taxonomy" id="418750"/>
    <lineage>
        <taxon>Bacteria</taxon>
        <taxon>Pseudomonadati</taxon>
        <taxon>Pseudomonadota</taxon>
        <taxon>Gammaproteobacteria</taxon>
        <taxon>Oceanospirillales</taxon>
        <taxon>Saccharospirillaceae</taxon>
        <taxon>Saccharospirillum</taxon>
    </lineage>
</organism>